<protein>
    <submittedName>
        <fullName evidence="2">Uncharacterized protein</fullName>
    </submittedName>
</protein>
<evidence type="ECO:0000313" key="2">
    <source>
        <dbReference type="WBParaSite" id="ACAC_0001152801-mRNA-1"/>
    </source>
</evidence>
<name>A0A158PBV9_ANGCA</name>
<organism evidence="1 2">
    <name type="scientific">Angiostrongylus cantonensis</name>
    <name type="common">Rat lungworm</name>
    <dbReference type="NCBI Taxonomy" id="6313"/>
    <lineage>
        <taxon>Eukaryota</taxon>
        <taxon>Metazoa</taxon>
        <taxon>Ecdysozoa</taxon>
        <taxon>Nematoda</taxon>
        <taxon>Chromadorea</taxon>
        <taxon>Rhabditida</taxon>
        <taxon>Rhabditina</taxon>
        <taxon>Rhabditomorpha</taxon>
        <taxon>Strongyloidea</taxon>
        <taxon>Metastrongylidae</taxon>
        <taxon>Angiostrongylus</taxon>
    </lineage>
</organism>
<dbReference type="AlphaFoldDB" id="A0A158PBV9"/>
<dbReference type="WBParaSite" id="ACAC_0001152801-mRNA-1">
    <property type="protein sequence ID" value="ACAC_0001152801-mRNA-1"/>
    <property type="gene ID" value="ACAC_0001152801"/>
</dbReference>
<dbReference type="Proteomes" id="UP000035642">
    <property type="component" value="Unassembled WGS sequence"/>
</dbReference>
<sequence>MSLHEAELERRSCAFRRQARKRRSITTSDVENVRLPEVVALALSESLDLHGISSDASICNMFDVSYIDEGITIILTTLFIWLKSWNTQ</sequence>
<reference evidence="2" key="2">
    <citation type="submission" date="2016-04" db="UniProtKB">
        <authorList>
            <consortium name="WormBaseParasite"/>
        </authorList>
    </citation>
    <scope>IDENTIFICATION</scope>
</reference>
<keyword evidence="1" id="KW-1185">Reference proteome</keyword>
<accession>A0A158PBV9</accession>
<proteinExistence type="predicted"/>
<reference evidence="1" key="1">
    <citation type="submission" date="2012-09" db="EMBL/GenBank/DDBJ databases">
        <authorList>
            <person name="Martin A.A."/>
        </authorList>
    </citation>
    <scope>NUCLEOTIDE SEQUENCE</scope>
</reference>
<evidence type="ECO:0000313" key="1">
    <source>
        <dbReference type="Proteomes" id="UP000035642"/>
    </source>
</evidence>